<evidence type="ECO:0000313" key="1">
    <source>
        <dbReference type="EMBL" id="KAJ3572988.1"/>
    </source>
</evidence>
<dbReference type="Proteomes" id="UP001213000">
    <property type="component" value="Unassembled WGS sequence"/>
</dbReference>
<comment type="caution">
    <text evidence="1">The sequence shown here is derived from an EMBL/GenBank/DDBJ whole genome shotgun (WGS) entry which is preliminary data.</text>
</comment>
<accession>A0AAD5YYV2</accession>
<gene>
    <name evidence="1" type="ORF">NP233_g2724</name>
</gene>
<proteinExistence type="predicted"/>
<organism evidence="1 2">
    <name type="scientific">Leucocoprinus birnbaumii</name>
    <dbReference type="NCBI Taxonomy" id="56174"/>
    <lineage>
        <taxon>Eukaryota</taxon>
        <taxon>Fungi</taxon>
        <taxon>Dikarya</taxon>
        <taxon>Basidiomycota</taxon>
        <taxon>Agaricomycotina</taxon>
        <taxon>Agaricomycetes</taxon>
        <taxon>Agaricomycetidae</taxon>
        <taxon>Agaricales</taxon>
        <taxon>Agaricineae</taxon>
        <taxon>Agaricaceae</taxon>
        <taxon>Leucocoprinus</taxon>
    </lineage>
</organism>
<dbReference type="AlphaFoldDB" id="A0AAD5YYV2"/>
<evidence type="ECO:0000313" key="2">
    <source>
        <dbReference type="Proteomes" id="UP001213000"/>
    </source>
</evidence>
<keyword evidence="2" id="KW-1185">Reference proteome</keyword>
<protein>
    <submittedName>
        <fullName evidence="1">Uncharacterized protein</fullName>
    </submittedName>
</protein>
<name>A0AAD5YYV2_9AGAR</name>
<sequence length="91" mass="10029">MTLATTTVPIDNACGNGACKAQDNCKCSAGASYAHIEPFRLRCFNGVLCALLLWLEENGTKDDFAKGMEEFVTQFVQSQEHEYDMMNVLAT</sequence>
<dbReference type="EMBL" id="JANIEX010000120">
    <property type="protein sequence ID" value="KAJ3572988.1"/>
    <property type="molecule type" value="Genomic_DNA"/>
</dbReference>
<reference evidence="1" key="1">
    <citation type="submission" date="2022-07" db="EMBL/GenBank/DDBJ databases">
        <title>Genome Sequence of Leucocoprinus birnbaumii.</title>
        <authorList>
            <person name="Buettner E."/>
        </authorList>
    </citation>
    <scope>NUCLEOTIDE SEQUENCE</scope>
    <source>
        <strain evidence="1">VT141</strain>
    </source>
</reference>